<comment type="caution">
    <text evidence="1">The sequence shown here is derived from an EMBL/GenBank/DDBJ whole genome shotgun (WGS) entry which is preliminary data.</text>
</comment>
<reference evidence="1" key="1">
    <citation type="submission" date="2021-11" db="EMBL/GenBank/DDBJ databases">
        <title>A Novel Adlercreutzia Species, isolated from a Allomyrina dichotoma larva feces.</title>
        <authorList>
            <person name="Suh M.K."/>
        </authorList>
    </citation>
    <scope>NUCLEOTIDE SEQUENCE</scope>
    <source>
        <strain evidence="1">JBNU-10</strain>
    </source>
</reference>
<dbReference type="EMBL" id="JAJMLW010000001">
    <property type="protein sequence ID" value="MCI2241515.1"/>
    <property type="molecule type" value="Genomic_DNA"/>
</dbReference>
<sequence>MTTLNDVRDALADIDPNVYYGTAAKLPKGAPWNYIVFSRSTMGRSPGRTGMADGVEVAIVREEYIPDGLAEAVVEAVEAIPGMRQASGDARYYYEVRPGTTTTCEMLLLDFTRARRR</sequence>
<evidence type="ECO:0000313" key="2">
    <source>
        <dbReference type="Proteomes" id="UP001430755"/>
    </source>
</evidence>
<proteinExistence type="predicted"/>
<dbReference type="Proteomes" id="UP001430755">
    <property type="component" value="Unassembled WGS sequence"/>
</dbReference>
<evidence type="ECO:0008006" key="3">
    <source>
        <dbReference type="Google" id="ProtNLM"/>
    </source>
</evidence>
<protein>
    <recommendedName>
        <fullName evidence="3">DUF3168 domain-containing protein</fullName>
    </recommendedName>
</protein>
<dbReference type="RefSeq" id="WP_242163750.1">
    <property type="nucleotide sequence ID" value="NZ_JAJMLW010000001.1"/>
</dbReference>
<gene>
    <name evidence="1" type="ORF">LPT13_04000</name>
</gene>
<keyword evidence="2" id="KW-1185">Reference proteome</keyword>
<name>A0ABS9WG13_9ACTN</name>
<organism evidence="1 2">
    <name type="scientific">Adlercreutzia faecimuris</name>
    <dbReference type="NCBI Taxonomy" id="2897341"/>
    <lineage>
        <taxon>Bacteria</taxon>
        <taxon>Bacillati</taxon>
        <taxon>Actinomycetota</taxon>
        <taxon>Coriobacteriia</taxon>
        <taxon>Eggerthellales</taxon>
        <taxon>Eggerthellaceae</taxon>
        <taxon>Adlercreutzia</taxon>
    </lineage>
</organism>
<accession>A0ABS9WG13</accession>
<evidence type="ECO:0000313" key="1">
    <source>
        <dbReference type="EMBL" id="MCI2241515.1"/>
    </source>
</evidence>